<dbReference type="OrthoDB" id="7067261at2"/>
<keyword evidence="2" id="KW-1185">Reference proteome</keyword>
<dbReference type="Proteomes" id="UP000283255">
    <property type="component" value="Unassembled WGS sequence"/>
</dbReference>
<dbReference type="AlphaFoldDB" id="A0A418Y9G2"/>
<reference evidence="1 2" key="2">
    <citation type="submission" date="2019-01" db="EMBL/GenBank/DDBJ databases">
        <title>Motilimonas pumilus sp. nov., isolated from the gut of sea cucumber (Apostichopus japonicus).</title>
        <authorList>
            <person name="Wang F.-Q."/>
            <person name="Ren L.-H."/>
            <person name="Lin Y.-W."/>
            <person name="Sun G.-H."/>
            <person name="Du Z.-J."/>
            <person name="Zhao J.-X."/>
            <person name="Liu X.-J."/>
            <person name="Liu L.-J."/>
        </authorList>
    </citation>
    <scope>NUCLEOTIDE SEQUENCE [LARGE SCALE GENOMIC DNA]</scope>
    <source>
        <strain evidence="1 2">PLHSC7-2</strain>
    </source>
</reference>
<organism evidence="1 2">
    <name type="scientific">Motilimonas pumila</name>
    <dbReference type="NCBI Taxonomy" id="2303987"/>
    <lineage>
        <taxon>Bacteria</taxon>
        <taxon>Pseudomonadati</taxon>
        <taxon>Pseudomonadota</taxon>
        <taxon>Gammaproteobacteria</taxon>
        <taxon>Alteromonadales</taxon>
        <taxon>Alteromonadales genera incertae sedis</taxon>
        <taxon>Motilimonas</taxon>
    </lineage>
</organism>
<sequence>MAMIYLSERKGGGSPVYCTYHKHNHLVFDSFEGSSKFEIVNAVDEVSPTSLMQEQHILKLMDELKALMALDIASSHQGLRNHLKEVLVLCKFCIWNPGKYILHITPFGFAASAYPEQLAPNMRYSLLDESG</sequence>
<reference evidence="1 2" key="1">
    <citation type="submission" date="2018-09" db="EMBL/GenBank/DDBJ databases">
        <authorList>
            <person name="Wang F."/>
        </authorList>
    </citation>
    <scope>NUCLEOTIDE SEQUENCE [LARGE SCALE GENOMIC DNA]</scope>
    <source>
        <strain evidence="1 2">PLHSC7-2</strain>
    </source>
</reference>
<gene>
    <name evidence="1" type="ORF">D1Z90_19840</name>
</gene>
<dbReference type="EMBL" id="QZCH01000052">
    <property type="protein sequence ID" value="RJG37350.1"/>
    <property type="molecule type" value="Genomic_DNA"/>
</dbReference>
<protein>
    <submittedName>
        <fullName evidence="1">Uncharacterized protein</fullName>
    </submittedName>
</protein>
<dbReference type="RefSeq" id="WP_119912529.1">
    <property type="nucleotide sequence ID" value="NZ_QZCH01000052.1"/>
</dbReference>
<evidence type="ECO:0000313" key="1">
    <source>
        <dbReference type="EMBL" id="RJG37350.1"/>
    </source>
</evidence>
<name>A0A418Y9G2_9GAMM</name>
<accession>A0A418Y9G2</accession>
<comment type="caution">
    <text evidence="1">The sequence shown here is derived from an EMBL/GenBank/DDBJ whole genome shotgun (WGS) entry which is preliminary data.</text>
</comment>
<evidence type="ECO:0000313" key="2">
    <source>
        <dbReference type="Proteomes" id="UP000283255"/>
    </source>
</evidence>
<proteinExistence type="predicted"/>